<dbReference type="RefSeq" id="WP_015749018.1">
    <property type="nucleotide sequence ID" value="NC_013235.1"/>
</dbReference>
<dbReference type="NCBIfam" id="TIGR03970">
    <property type="entry name" value="Rv0697"/>
    <property type="match status" value="1"/>
</dbReference>
<organism evidence="7 8">
    <name type="scientific">Nakamurella multipartita (strain ATCC 700099 / DSM 44233 / CIP 104796 / JCM 9543 / NBRC 105858 / Y-104)</name>
    <name type="common">Microsphaera multipartita</name>
    <dbReference type="NCBI Taxonomy" id="479431"/>
    <lineage>
        <taxon>Bacteria</taxon>
        <taxon>Bacillati</taxon>
        <taxon>Actinomycetota</taxon>
        <taxon>Actinomycetes</taxon>
        <taxon>Nakamurellales</taxon>
        <taxon>Nakamurellaceae</taxon>
        <taxon>Nakamurella</taxon>
    </lineage>
</organism>
<accession>C8XGW1</accession>
<dbReference type="AlphaFoldDB" id="C8XGW1"/>
<sequence length="512" mass="52575" precursor="true">MHTFDLIVVGAGAGGAVVAARASEDPDRRVLLLEAGDCPGSPAEFPPELLDAAVVPGAQPAAGRHWRYPVRLAGDGVGDIFRGRFLGGSTATNGGYFMRARQEDFAAWAAAGNPAWAYERVLPFLRGLERDLDYGATDLHGGSGPVPVQRPALTGPLAAAFAQAAAELGFPAEPDKNAQNAPGFGPVPRNVEHGRRWNTGLAYVLPAIGRPNLTVRGGATVGRLRVRGGRAVGVELHAGGATEVIDAGGVVVCAGALNTPALLLRSGIGPAAPLRALGIEVLVDLPAVGRRFSDHPQVVLNWVPRDYRGRGADSWISGVLNARSAGGPAAGDLQVLPAHVPMSVLTGGVAGPAPALPVLISAMGAQPTGRLQLVDADPDVPPDLRYGYLSTATGRARLREGVRLALELVSTKAFADLTAGAPDLDRRTAADDDALDGWIRGRLGTSLHTCGTAPMGSPDDPDTAVDQTGRVHGIAGLRLADTSILPAAPLRGPANTAVLIGEIVAHALRSGG</sequence>
<feature type="domain" description="Glucose-methanol-choline oxidoreductase N-terminal" evidence="6">
    <location>
        <begin position="255"/>
        <end position="269"/>
    </location>
</feature>
<evidence type="ECO:0000256" key="5">
    <source>
        <dbReference type="PIRSR" id="PIRSR000137-2"/>
    </source>
</evidence>
<dbReference type="KEGG" id="nml:Namu_3899"/>
<dbReference type="GO" id="GO:0050660">
    <property type="term" value="F:flavin adenine dinucleotide binding"/>
    <property type="evidence" value="ECO:0007669"/>
    <property type="project" value="InterPro"/>
</dbReference>
<keyword evidence="3" id="KW-0285">Flavoprotein</keyword>
<evidence type="ECO:0000313" key="8">
    <source>
        <dbReference type="Proteomes" id="UP000002218"/>
    </source>
</evidence>
<evidence type="ECO:0000256" key="2">
    <source>
        <dbReference type="ARBA" id="ARBA00010790"/>
    </source>
</evidence>
<dbReference type="eggNOG" id="COG2303">
    <property type="taxonomic scope" value="Bacteria"/>
</dbReference>
<dbReference type="PANTHER" id="PTHR11552:SF147">
    <property type="entry name" value="CHOLINE DEHYDROGENASE, MITOCHONDRIAL"/>
    <property type="match status" value="1"/>
</dbReference>
<feature type="binding site" evidence="5">
    <location>
        <position position="221"/>
    </location>
    <ligand>
        <name>FAD</name>
        <dbReference type="ChEBI" id="CHEBI:57692"/>
    </ligand>
</feature>
<keyword evidence="8" id="KW-1185">Reference proteome</keyword>
<evidence type="ECO:0000256" key="3">
    <source>
        <dbReference type="ARBA" id="ARBA00022630"/>
    </source>
</evidence>
<dbReference type="OrthoDB" id="9785276at2"/>
<dbReference type="InterPro" id="IPR012132">
    <property type="entry name" value="GMC_OxRdtase"/>
</dbReference>
<comment type="similarity">
    <text evidence="2">Belongs to the GMC oxidoreductase family.</text>
</comment>
<dbReference type="SUPFAM" id="SSF54373">
    <property type="entry name" value="FAD-linked reductases, C-terminal domain"/>
    <property type="match status" value="1"/>
</dbReference>
<name>C8XGW1_NAKMY</name>
<dbReference type="PANTHER" id="PTHR11552">
    <property type="entry name" value="GLUCOSE-METHANOL-CHOLINE GMC OXIDOREDUCTASE"/>
    <property type="match status" value="1"/>
</dbReference>
<dbReference type="EMBL" id="CP001737">
    <property type="protein sequence ID" value="ACV80192.1"/>
    <property type="molecule type" value="Genomic_DNA"/>
</dbReference>
<comment type="cofactor">
    <cofactor evidence="1 5">
        <name>FAD</name>
        <dbReference type="ChEBI" id="CHEBI:57692"/>
    </cofactor>
</comment>
<dbReference type="InParanoid" id="C8XGW1"/>
<dbReference type="Gene3D" id="3.50.50.60">
    <property type="entry name" value="FAD/NAD(P)-binding domain"/>
    <property type="match status" value="1"/>
</dbReference>
<dbReference type="GO" id="GO:0016614">
    <property type="term" value="F:oxidoreductase activity, acting on CH-OH group of donors"/>
    <property type="evidence" value="ECO:0007669"/>
    <property type="project" value="InterPro"/>
</dbReference>
<dbReference type="Pfam" id="PF00732">
    <property type="entry name" value="GMC_oxred_N"/>
    <property type="match status" value="1"/>
</dbReference>
<dbReference type="SUPFAM" id="SSF51905">
    <property type="entry name" value="FAD/NAD(P)-binding domain"/>
    <property type="match status" value="1"/>
</dbReference>
<evidence type="ECO:0000259" key="6">
    <source>
        <dbReference type="PROSITE" id="PS00624"/>
    </source>
</evidence>
<dbReference type="InterPro" id="IPR007867">
    <property type="entry name" value="GMC_OxRtase_C"/>
</dbReference>
<gene>
    <name evidence="7" type="ordered locus">Namu_3899</name>
</gene>
<dbReference type="HOGENOM" id="CLU_002865_7_1_11"/>
<dbReference type="Pfam" id="PF05199">
    <property type="entry name" value="GMC_oxred_C"/>
    <property type="match status" value="1"/>
</dbReference>
<evidence type="ECO:0000256" key="1">
    <source>
        <dbReference type="ARBA" id="ARBA00001974"/>
    </source>
</evidence>
<dbReference type="PROSITE" id="PS00624">
    <property type="entry name" value="GMC_OXRED_2"/>
    <property type="match status" value="1"/>
</dbReference>
<dbReference type="Gene3D" id="3.30.410.40">
    <property type="match status" value="1"/>
</dbReference>
<dbReference type="InterPro" id="IPR023978">
    <property type="entry name" value="GMC_oxidoreductase_bact"/>
</dbReference>
<evidence type="ECO:0000313" key="7">
    <source>
        <dbReference type="EMBL" id="ACV80192.1"/>
    </source>
</evidence>
<proteinExistence type="inferred from homology"/>
<evidence type="ECO:0000256" key="4">
    <source>
        <dbReference type="ARBA" id="ARBA00022827"/>
    </source>
</evidence>
<dbReference type="Proteomes" id="UP000002218">
    <property type="component" value="Chromosome"/>
</dbReference>
<reference evidence="7 8" key="2">
    <citation type="journal article" date="2010" name="Stand. Genomic Sci.">
        <title>Complete genome sequence of Nakamurella multipartita type strain (Y-104).</title>
        <authorList>
            <person name="Tice H."/>
            <person name="Mayilraj S."/>
            <person name="Sims D."/>
            <person name="Lapidus A."/>
            <person name="Nolan M."/>
            <person name="Lucas S."/>
            <person name="Glavina Del Rio T."/>
            <person name="Copeland A."/>
            <person name="Cheng J.F."/>
            <person name="Meincke L."/>
            <person name="Bruce D."/>
            <person name="Goodwin L."/>
            <person name="Pitluck S."/>
            <person name="Ivanova N."/>
            <person name="Mavromatis K."/>
            <person name="Ovchinnikova G."/>
            <person name="Pati A."/>
            <person name="Chen A."/>
            <person name="Palaniappan K."/>
            <person name="Land M."/>
            <person name="Hauser L."/>
            <person name="Chang Y.J."/>
            <person name="Jeffries C.D."/>
            <person name="Detter J.C."/>
            <person name="Brettin T."/>
            <person name="Rohde M."/>
            <person name="Goker M."/>
            <person name="Bristow J."/>
            <person name="Eisen J.A."/>
            <person name="Markowitz V."/>
            <person name="Hugenholtz P."/>
            <person name="Kyrpides N.C."/>
            <person name="Klenk H.P."/>
            <person name="Chen F."/>
        </authorList>
    </citation>
    <scope>NUCLEOTIDE SEQUENCE [LARGE SCALE GENOMIC DNA]</scope>
    <source>
        <strain evidence="8">ATCC 700099 / DSM 44233 / CIP 104796 / JCM 9543 / NBRC 105858 / Y-104</strain>
    </source>
</reference>
<dbReference type="InterPro" id="IPR000172">
    <property type="entry name" value="GMC_OxRdtase_N"/>
</dbReference>
<dbReference type="PIRSF" id="PIRSF000137">
    <property type="entry name" value="Alcohol_oxidase"/>
    <property type="match status" value="1"/>
</dbReference>
<keyword evidence="4 5" id="KW-0274">FAD</keyword>
<reference evidence="8" key="1">
    <citation type="submission" date="2009-09" db="EMBL/GenBank/DDBJ databases">
        <title>The complete genome of Nakamurella multipartita DSM 44233.</title>
        <authorList>
            <consortium name="US DOE Joint Genome Institute (JGI-PGF)"/>
            <person name="Lucas S."/>
            <person name="Copeland A."/>
            <person name="Lapidus A."/>
            <person name="Glavina del Rio T."/>
            <person name="Dalin E."/>
            <person name="Tice H."/>
            <person name="Bruce D."/>
            <person name="Goodwin L."/>
            <person name="Pitluck S."/>
            <person name="Kyrpides N."/>
            <person name="Mavromatis K."/>
            <person name="Ivanova N."/>
            <person name="Ovchinnikova G."/>
            <person name="Sims D."/>
            <person name="Meincke L."/>
            <person name="Brettin T."/>
            <person name="Detter J.C."/>
            <person name="Han C."/>
            <person name="Larimer F."/>
            <person name="Land M."/>
            <person name="Hauser L."/>
            <person name="Markowitz V."/>
            <person name="Cheng J.-F."/>
            <person name="Hugenholtz P."/>
            <person name="Woyke T."/>
            <person name="Wu D."/>
            <person name="Klenk H.-P."/>
            <person name="Eisen J.A."/>
        </authorList>
    </citation>
    <scope>NUCLEOTIDE SEQUENCE [LARGE SCALE GENOMIC DNA]</scope>
    <source>
        <strain evidence="8">ATCC 700099 / DSM 44233 / CIP 104796 / JCM 9543 / NBRC 105858 / Y-104</strain>
    </source>
</reference>
<protein>
    <submittedName>
        <fullName evidence="7">Glucose-methanol-choline oxidoreductase</fullName>
    </submittedName>
</protein>
<dbReference type="InterPro" id="IPR036188">
    <property type="entry name" value="FAD/NAD-bd_sf"/>
</dbReference>
<dbReference type="STRING" id="479431.Namu_3899"/>